<dbReference type="Proteomes" id="UP001150942">
    <property type="component" value="Unassembled WGS sequence"/>
</dbReference>
<dbReference type="PANTHER" id="PTHR45955">
    <property type="entry name" value="PHOSPHOACETYLGLUCOSAMINE MUTASE"/>
    <property type="match status" value="1"/>
</dbReference>
<dbReference type="GO" id="GO:0004610">
    <property type="term" value="F:phosphoacetylglucosamine mutase activity"/>
    <property type="evidence" value="ECO:0007669"/>
    <property type="project" value="TreeGrafter"/>
</dbReference>
<dbReference type="PANTHER" id="PTHR45955:SF1">
    <property type="entry name" value="PHOSPHOACETYLGLUCOSAMINE MUTASE"/>
    <property type="match status" value="1"/>
</dbReference>
<proteinExistence type="predicted"/>
<comment type="caution">
    <text evidence="2">The sequence shown here is derived from an EMBL/GenBank/DDBJ whole genome shotgun (WGS) entry which is preliminary data.</text>
</comment>
<keyword evidence="3" id="KW-1185">Reference proteome</keyword>
<dbReference type="EMBL" id="JAPQKQ010000005">
    <property type="protein sequence ID" value="KAJ5196012.1"/>
    <property type="molecule type" value="Genomic_DNA"/>
</dbReference>
<gene>
    <name evidence="2" type="ORF">N7449_006491</name>
</gene>
<sequence length="79" mass="8345">MCSLRSIDFDVGVCSEANGHSTVTFSGNALKVIKNTEPQSPAQQHALEILQALADLINQAVGDALSDMLPVEAILDHKG</sequence>
<dbReference type="GO" id="GO:0006048">
    <property type="term" value="P:UDP-N-acetylglucosamine biosynthetic process"/>
    <property type="evidence" value="ECO:0007669"/>
    <property type="project" value="TreeGrafter"/>
</dbReference>
<protein>
    <submittedName>
        <fullName evidence="2">Phosphoacetylglucosamine mutase</fullName>
    </submittedName>
</protein>
<reference evidence="2" key="1">
    <citation type="submission" date="2022-11" db="EMBL/GenBank/DDBJ databases">
        <authorList>
            <person name="Petersen C."/>
        </authorList>
    </citation>
    <scope>NUCLEOTIDE SEQUENCE</scope>
    <source>
        <strain evidence="2">IBT 20477</strain>
    </source>
</reference>
<accession>A0A9W9MD84</accession>
<reference evidence="2" key="2">
    <citation type="journal article" date="2023" name="IMA Fungus">
        <title>Comparative genomic study of the Penicillium genus elucidates a diverse pangenome and 15 lateral gene transfer events.</title>
        <authorList>
            <person name="Petersen C."/>
            <person name="Sorensen T."/>
            <person name="Nielsen M.R."/>
            <person name="Sondergaard T.E."/>
            <person name="Sorensen J.L."/>
            <person name="Fitzpatrick D.A."/>
            <person name="Frisvad J.C."/>
            <person name="Nielsen K.L."/>
        </authorList>
    </citation>
    <scope>NUCLEOTIDE SEQUENCE</scope>
    <source>
        <strain evidence="2">IBT 20477</strain>
    </source>
</reference>
<feature type="domain" description="Phosphoacetylglucosamine mutase AMG1" evidence="1">
    <location>
        <begin position="7"/>
        <end position="78"/>
    </location>
</feature>
<evidence type="ECO:0000313" key="3">
    <source>
        <dbReference type="Proteomes" id="UP001150942"/>
    </source>
</evidence>
<dbReference type="AlphaFoldDB" id="A0A9W9MD84"/>
<dbReference type="InterPro" id="IPR049022">
    <property type="entry name" value="AMG1_III"/>
</dbReference>
<dbReference type="OrthoDB" id="1928at2759"/>
<evidence type="ECO:0000259" key="1">
    <source>
        <dbReference type="Pfam" id="PF21404"/>
    </source>
</evidence>
<organism evidence="2 3">
    <name type="scientific">Penicillium cf. viridicatum</name>
    <dbReference type="NCBI Taxonomy" id="2972119"/>
    <lineage>
        <taxon>Eukaryota</taxon>
        <taxon>Fungi</taxon>
        <taxon>Dikarya</taxon>
        <taxon>Ascomycota</taxon>
        <taxon>Pezizomycotina</taxon>
        <taxon>Eurotiomycetes</taxon>
        <taxon>Eurotiomycetidae</taxon>
        <taxon>Eurotiales</taxon>
        <taxon>Aspergillaceae</taxon>
        <taxon>Penicillium</taxon>
    </lineage>
</organism>
<dbReference type="Pfam" id="PF21404">
    <property type="entry name" value="AMG1_III"/>
    <property type="match status" value="1"/>
</dbReference>
<evidence type="ECO:0000313" key="2">
    <source>
        <dbReference type="EMBL" id="KAJ5196012.1"/>
    </source>
</evidence>
<name>A0A9W9MD84_9EURO</name>